<sequence length="416" mass="47541">MEEEKTPVTSPNTLRETEPAKDYPNTLFAIFLGVFFCLLFRASIASIRQFAGDIIPGIRSSENPTIFIAYYAIYVLWLAFGFWSVILALKSSRSAVFCLKLSIPYHFANFLFSTHSNTYTFFPGNKAVYFVAGIIAFYILFFIYLFASKHLKADFPPRQRRIGIPGTTGLLLYAALIALPVQSIAADFYALKKARKTDIAKITLNPGELTDGKIIFLPKSNWILDSATVLDENRDAFCFHTPNGHANIRIVSSVEADASARSIYIQTLYQNQPLDIAFYKKDLSYAVSQTKDETIYVDQYLYQKDSTDYYWTYASRIGKKIPKTLRLSILEKDSLRTTPRQAMEFLSAAQLDIQPRLLENKRIDPKEQKKIGNEKQYLDRVDTQQENPFEHSKPELLLLDKAVVKDKKDPNCQKQQ</sequence>
<gene>
    <name evidence="3" type="ORF">IAB08_06500</name>
</gene>
<dbReference type="AlphaFoldDB" id="A0A9D9DS30"/>
<evidence type="ECO:0000313" key="4">
    <source>
        <dbReference type="Proteomes" id="UP000823612"/>
    </source>
</evidence>
<feature type="transmembrane region" description="Helical" evidence="2">
    <location>
        <begin position="127"/>
        <end position="147"/>
    </location>
</feature>
<accession>A0A9D9DS30</accession>
<reference evidence="3" key="1">
    <citation type="submission" date="2020-10" db="EMBL/GenBank/DDBJ databases">
        <authorList>
            <person name="Gilroy R."/>
        </authorList>
    </citation>
    <scope>NUCLEOTIDE SEQUENCE</scope>
    <source>
        <strain evidence="3">2889</strain>
    </source>
</reference>
<evidence type="ECO:0000256" key="1">
    <source>
        <dbReference type="SAM" id="MobiDB-lite"/>
    </source>
</evidence>
<keyword evidence="2" id="KW-0812">Transmembrane</keyword>
<comment type="caution">
    <text evidence="3">The sequence shown here is derived from an EMBL/GenBank/DDBJ whole genome shotgun (WGS) entry which is preliminary data.</text>
</comment>
<feature type="transmembrane region" description="Helical" evidence="2">
    <location>
        <begin position="68"/>
        <end position="89"/>
    </location>
</feature>
<feature type="transmembrane region" description="Helical" evidence="2">
    <location>
        <begin position="27"/>
        <end position="47"/>
    </location>
</feature>
<reference evidence="3" key="2">
    <citation type="journal article" date="2021" name="PeerJ">
        <title>Extensive microbial diversity within the chicken gut microbiome revealed by metagenomics and culture.</title>
        <authorList>
            <person name="Gilroy R."/>
            <person name="Ravi A."/>
            <person name="Getino M."/>
            <person name="Pursley I."/>
            <person name="Horton D.L."/>
            <person name="Alikhan N.F."/>
            <person name="Baker D."/>
            <person name="Gharbi K."/>
            <person name="Hall N."/>
            <person name="Watson M."/>
            <person name="Adriaenssens E.M."/>
            <person name="Foster-Nyarko E."/>
            <person name="Jarju S."/>
            <person name="Secka A."/>
            <person name="Antonio M."/>
            <person name="Oren A."/>
            <person name="Chaudhuri R.R."/>
            <person name="La Ragione R."/>
            <person name="Hildebrand F."/>
            <person name="Pallen M.J."/>
        </authorList>
    </citation>
    <scope>NUCLEOTIDE SEQUENCE</scope>
    <source>
        <strain evidence="3">2889</strain>
    </source>
</reference>
<evidence type="ECO:0000313" key="3">
    <source>
        <dbReference type="EMBL" id="MBO8432924.1"/>
    </source>
</evidence>
<name>A0A9D9DS30_9BACT</name>
<dbReference type="Proteomes" id="UP000823612">
    <property type="component" value="Unassembled WGS sequence"/>
</dbReference>
<dbReference type="EMBL" id="JADIMZ010000100">
    <property type="protein sequence ID" value="MBO8432924.1"/>
    <property type="molecule type" value="Genomic_DNA"/>
</dbReference>
<keyword evidence="2" id="KW-1133">Transmembrane helix</keyword>
<organism evidence="3 4">
    <name type="scientific">Candidatus Pullibacteroides excrementavium</name>
    <dbReference type="NCBI Taxonomy" id="2840905"/>
    <lineage>
        <taxon>Bacteria</taxon>
        <taxon>Pseudomonadati</taxon>
        <taxon>Bacteroidota</taxon>
        <taxon>Bacteroidia</taxon>
        <taxon>Bacteroidales</taxon>
        <taxon>Candidatus Pullibacteroides</taxon>
    </lineage>
</organism>
<feature type="region of interest" description="Disordered" evidence="1">
    <location>
        <begin position="362"/>
        <end position="394"/>
    </location>
</feature>
<keyword evidence="2" id="KW-0472">Membrane</keyword>
<feature type="transmembrane region" description="Helical" evidence="2">
    <location>
        <begin position="168"/>
        <end position="191"/>
    </location>
</feature>
<evidence type="ECO:0000256" key="2">
    <source>
        <dbReference type="SAM" id="Phobius"/>
    </source>
</evidence>
<protein>
    <submittedName>
        <fullName evidence="3">Uncharacterized protein</fullName>
    </submittedName>
</protein>
<proteinExistence type="predicted"/>